<proteinExistence type="predicted"/>
<feature type="region of interest" description="Disordered" evidence="1">
    <location>
        <begin position="354"/>
        <end position="415"/>
    </location>
</feature>
<feature type="region of interest" description="Disordered" evidence="1">
    <location>
        <begin position="131"/>
        <end position="195"/>
    </location>
</feature>
<feature type="compositionally biased region" description="Polar residues" evidence="1">
    <location>
        <begin position="451"/>
        <end position="460"/>
    </location>
</feature>
<feature type="region of interest" description="Disordered" evidence="1">
    <location>
        <begin position="427"/>
        <end position="508"/>
    </location>
</feature>
<dbReference type="EMBL" id="OU015566">
    <property type="protein sequence ID" value="CAG5105591.1"/>
    <property type="molecule type" value="Genomic_DNA"/>
</dbReference>
<dbReference type="Proteomes" id="UP001158576">
    <property type="component" value="Chromosome 1"/>
</dbReference>
<evidence type="ECO:0000313" key="2">
    <source>
        <dbReference type="EMBL" id="CAG5105591.1"/>
    </source>
</evidence>
<evidence type="ECO:0000256" key="1">
    <source>
        <dbReference type="SAM" id="MobiDB-lite"/>
    </source>
</evidence>
<feature type="compositionally biased region" description="Polar residues" evidence="1">
    <location>
        <begin position="677"/>
        <end position="686"/>
    </location>
</feature>
<feature type="compositionally biased region" description="Polar residues" evidence="1">
    <location>
        <begin position="550"/>
        <end position="561"/>
    </location>
</feature>
<reference evidence="2 3" key="1">
    <citation type="submission" date="2021-04" db="EMBL/GenBank/DDBJ databases">
        <authorList>
            <person name="Bliznina A."/>
        </authorList>
    </citation>
    <scope>NUCLEOTIDE SEQUENCE [LARGE SCALE GENOMIC DNA]</scope>
</reference>
<feature type="compositionally biased region" description="Acidic residues" evidence="1">
    <location>
        <begin position="642"/>
        <end position="656"/>
    </location>
</feature>
<feature type="compositionally biased region" description="Low complexity" evidence="1">
    <location>
        <begin position="581"/>
        <end position="595"/>
    </location>
</feature>
<feature type="compositionally biased region" description="Polar residues" evidence="1">
    <location>
        <begin position="491"/>
        <end position="508"/>
    </location>
</feature>
<accession>A0ABN7SSB1</accession>
<evidence type="ECO:0000313" key="3">
    <source>
        <dbReference type="Proteomes" id="UP001158576"/>
    </source>
</evidence>
<protein>
    <submittedName>
        <fullName evidence="2">Oidioi.mRNA.OKI2018_I69.chr1.g2268.t1.cds</fullName>
    </submittedName>
</protein>
<sequence length="686" mass="76417">MSKLETFEIRFGRAEFSCGIGFKPHIAIGFGPLEEKILVPLPKMDCETTCLNLAAGKRITYSTPADVWDSPVILYLLEKNDYGEYQKISESYFQLENGFYSNDVAFASVYDKTFELGTIYVMAEIKETVARKRRTSQRSKGPSRAISSISQKAQKKPPTPKLHRGRPQPPSYKRPPSKFNKPESAYGRPKLSAKASQSVLDETKILKSFQILEPPPIPEKYRIRYGEDVGALYNPPPMHYVAPVQPRRNELQVKFNQWEAQEKSRDEMESIIERLKAPHRTVVYRPKIIQADEQTNKTKRNILDAGNIDRSSCPLVAQIIDELNNLNAKCCTHHRHAGNNGSSERAIDSIKALAKNKPKVEDVESSSESSSDDEDSMDAMSTSPMISAKSISEHEIKQSASTRLRQDLPSGTYDRFGRPTLKPVFSDLNTSLNPGNCSSTSLLAPDKRRSSLNVSNSIRPKSSKRSLLPMNSYPVVDKKQPGANAVESKLRSVTTQTTDNSGQKQPALTSETLFAFDIHEKKEIDINSSQEIVSSRKSSSEKTKRPRSSVNISIPTAKSYATTTSISSDKKTDNYSDDDFSSIASPRSIQSSSQAEQIPVTKSVTEFHDQPTAPMSDASSRTATPRGRSSYADSKSVKTETETDDSTDYSTEDQDFDSPRPPSDKTIPSAPIRSKSPVISSRRQRR</sequence>
<name>A0ABN7SSB1_OIKDI</name>
<organism evidence="2 3">
    <name type="scientific">Oikopleura dioica</name>
    <name type="common">Tunicate</name>
    <dbReference type="NCBI Taxonomy" id="34765"/>
    <lineage>
        <taxon>Eukaryota</taxon>
        <taxon>Metazoa</taxon>
        <taxon>Chordata</taxon>
        <taxon>Tunicata</taxon>
        <taxon>Appendicularia</taxon>
        <taxon>Copelata</taxon>
        <taxon>Oikopleuridae</taxon>
        <taxon>Oikopleura</taxon>
    </lineage>
</organism>
<gene>
    <name evidence="2" type="ORF">OKIOD_LOCUS11033</name>
</gene>
<feature type="region of interest" description="Disordered" evidence="1">
    <location>
        <begin position="529"/>
        <end position="686"/>
    </location>
</feature>
<feature type="compositionally biased region" description="Polar residues" evidence="1">
    <location>
        <begin position="427"/>
        <end position="442"/>
    </location>
</feature>
<keyword evidence="3" id="KW-1185">Reference proteome</keyword>